<sequence length="174" mass="19329">MHLFKTTIGHALLLTFLPAVLAWRGERVCPLSQTYCSIPHGWRQFGSTCTLISLTHNTTWSSKFPNLESVPAVDLIIYDMKCREIGCERDIPEGSTLRVPTLLPFVLIVTVPTAHEELPRLWYDGGRYGAGVSAERSGRGSWGSVGRLSLSPPVTYEVYGDWGPFKVAEVVFDC</sequence>
<accession>A0A370TVU5</accession>
<evidence type="ECO:0000256" key="1">
    <source>
        <dbReference type="SAM" id="SignalP"/>
    </source>
</evidence>
<feature type="chain" id="PRO_5016580474" description="Ubiquitin 3 binding protein But2 C-terminal domain-containing protein" evidence="1">
    <location>
        <begin position="23"/>
        <end position="174"/>
    </location>
</feature>
<name>A0A370TVU5_9HELO</name>
<organism evidence="2 3">
    <name type="scientific">Venustampulla echinocandica</name>
    <dbReference type="NCBI Taxonomy" id="2656787"/>
    <lineage>
        <taxon>Eukaryota</taxon>
        <taxon>Fungi</taxon>
        <taxon>Dikarya</taxon>
        <taxon>Ascomycota</taxon>
        <taxon>Pezizomycotina</taxon>
        <taxon>Leotiomycetes</taxon>
        <taxon>Helotiales</taxon>
        <taxon>Pleuroascaceae</taxon>
        <taxon>Venustampulla</taxon>
    </lineage>
</organism>
<dbReference type="RefSeq" id="XP_031872306.1">
    <property type="nucleotide sequence ID" value="XM_032012613.1"/>
</dbReference>
<dbReference type="EMBL" id="NPIC01000002">
    <property type="protein sequence ID" value="RDL39650.1"/>
    <property type="molecule type" value="Genomic_DNA"/>
</dbReference>
<evidence type="ECO:0000313" key="3">
    <source>
        <dbReference type="Proteomes" id="UP000254866"/>
    </source>
</evidence>
<protein>
    <recommendedName>
        <fullName evidence="4">Ubiquitin 3 binding protein But2 C-terminal domain-containing protein</fullName>
    </recommendedName>
</protein>
<dbReference type="GeneID" id="43596839"/>
<comment type="caution">
    <text evidence="2">The sequence shown here is derived from an EMBL/GenBank/DDBJ whole genome shotgun (WGS) entry which is preliminary data.</text>
</comment>
<keyword evidence="3" id="KW-1185">Reference proteome</keyword>
<keyword evidence="1" id="KW-0732">Signal</keyword>
<reference evidence="2 3" key="1">
    <citation type="journal article" date="2018" name="IMA Fungus">
        <title>IMA Genome-F 9: Draft genome sequence of Annulohypoxylon stygium, Aspergillus mulundensis, Berkeleyomyces basicola (syn. Thielaviopsis basicola), Ceratocystis smalleyi, two Cercospora beticola strains, Coleophoma cylindrospora, Fusarium fracticaudum, Phialophora cf. hyalina, and Morchella septimelata.</title>
        <authorList>
            <person name="Wingfield B.D."/>
            <person name="Bills G.F."/>
            <person name="Dong Y."/>
            <person name="Huang W."/>
            <person name="Nel W.J."/>
            <person name="Swalarsk-Parry B.S."/>
            <person name="Vaghefi N."/>
            <person name="Wilken P.M."/>
            <person name="An Z."/>
            <person name="de Beer Z.W."/>
            <person name="De Vos L."/>
            <person name="Chen L."/>
            <person name="Duong T.A."/>
            <person name="Gao Y."/>
            <person name="Hammerbacher A."/>
            <person name="Kikkert J.R."/>
            <person name="Li Y."/>
            <person name="Li H."/>
            <person name="Li K."/>
            <person name="Li Q."/>
            <person name="Liu X."/>
            <person name="Ma X."/>
            <person name="Naidoo K."/>
            <person name="Pethybridge S.J."/>
            <person name="Sun J."/>
            <person name="Steenkamp E.T."/>
            <person name="van der Nest M.A."/>
            <person name="van Wyk S."/>
            <person name="Wingfield M.J."/>
            <person name="Xiong C."/>
            <person name="Yue Q."/>
            <person name="Zhang X."/>
        </authorList>
    </citation>
    <scope>NUCLEOTIDE SEQUENCE [LARGE SCALE GENOMIC DNA]</scope>
    <source>
        <strain evidence="2 3">BP 5553</strain>
    </source>
</reference>
<dbReference type="AlphaFoldDB" id="A0A370TVU5"/>
<evidence type="ECO:0008006" key="4">
    <source>
        <dbReference type="Google" id="ProtNLM"/>
    </source>
</evidence>
<proteinExistence type="predicted"/>
<gene>
    <name evidence="2" type="ORF">BP5553_03990</name>
</gene>
<evidence type="ECO:0000313" key="2">
    <source>
        <dbReference type="EMBL" id="RDL39650.1"/>
    </source>
</evidence>
<feature type="signal peptide" evidence="1">
    <location>
        <begin position="1"/>
        <end position="22"/>
    </location>
</feature>
<dbReference type="Proteomes" id="UP000254866">
    <property type="component" value="Unassembled WGS sequence"/>
</dbReference>